<comment type="caution">
    <text evidence="3">The sequence shown here is derived from an EMBL/GenBank/DDBJ whole genome shotgun (WGS) entry which is preliminary data.</text>
</comment>
<proteinExistence type="predicted"/>
<dbReference type="GO" id="GO:0003729">
    <property type="term" value="F:mRNA binding"/>
    <property type="evidence" value="ECO:0007669"/>
    <property type="project" value="UniProtKB-ARBA"/>
</dbReference>
<dbReference type="Gene3D" id="3.10.20.90">
    <property type="entry name" value="Phosphatidylinositol 3-kinase Catalytic Subunit, Chain A, domain 1"/>
    <property type="match status" value="2"/>
</dbReference>
<dbReference type="SMART" id="SM00213">
    <property type="entry name" value="UBQ"/>
    <property type="match status" value="1"/>
</dbReference>
<dbReference type="EMBL" id="DUZY01000007">
    <property type="protein sequence ID" value="DAD46303.1"/>
    <property type="molecule type" value="Genomic_DNA"/>
</dbReference>
<feature type="domain" description="Ubiquitin-like" evidence="2">
    <location>
        <begin position="60"/>
        <end position="143"/>
    </location>
</feature>
<dbReference type="Pfam" id="PF00240">
    <property type="entry name" value="ubiquitin"/>
    <property type="match status" value="1"/>
</dbReference>
<keyword evidence="4" id="KW-1185">Reference proteome</keyword>
<evidence type="ECO:0000256" key="1">
    <source>
        <dbReference type="ARBA" id="ARBA00022499"/>
    </source>
</evidence>
<dbReference type="Proteomes" id="UP000607653">
    <property type="component" value="Unassembled WGS sequence"/>
</dbReference>
<organism evidence="3 4">
    <name type="scientific">Nelumbo nucifera</name>
    <name type="common">Sacred lotus</name>
    <dbReference type="NCBI Taxonomy" id="4432"/>
    <lineage>
        <taxon>Eukaryota</taxon>
        <taxon>Viridiplantae</taxon>
        <taxon>Streptophyta</taxon>
        <taxon>Embryophyta</taxon>
        <taxon>Tracheophyta</taxon>
        <taxon>Spermatophyta</taxon>
        <taxon>Magnoliopsida</taxon>
        <taxon>Proteales</taxon>
        <taxon>Nelumbonaceae</taxon>
        <taxon>Nelumbo</taxon>
    </lineage>
</organism>
<dbReference type="SUPFAM" id="SSF54236">
    <property type="entry name" value="Ubiquitin-like"/>
    <property type="match status" value="2"/>
</dbReference>
<name>A0A822ZNE9_NELNU</name>
<evidence type="ECO:0000313" key="4">
    <source>
        <dbReference type="Proteomes" id="UP000607653"/>
    </source>
</evidence>
<evidence type="ECO:0000313" key="3">
    <source>
        <dbReference type="EMBL" id="DAD46303.1"/>
    </source>
</evidence>
<dbReference type="AlphaFoldDB" id="A0A822ZNE9"/>
<dbReference type="PROSITE" id="PS50053">
    <property type="entry name" value="UBIQUITIN_2"/>
    <property type="match status" value="2"/>
</dbReference>
<dbReference type="InterPro" id="IPR029071">
    <property type="entry name" value="Ubiquitin-like_domsf"/>
</dbReference>
<reference evidence="3 4" key="1">
    <citation type="journal article" date="2020" name="Mol. Biol. Evol.">
        <title>Distinct Expression and Methylation Patterns for Genes with Different Fates following a Single Whole-Genome Duplication in Flowering Plants.</title>
        <authorList>
            <person name="Shi T."/>
            <person name="Rahmani R.S."/>
            <person name="Gugger P.F."/>
            <person name="Wang M."/>
            <person name="Li H."/>
            <person name="Zhang Y."/>
            <person name="Li Z."/>
            <person name="Wang Q."/>
            <person name="Van de Peer Y."/>
            <person name="Marchal K."/>
            <person name="Chen J."/>
        </authorList>
    </citation>
    <scope>NUCLEOTIDE SEQUENCE [LARGE SCALE GENOMIC DNA]</scope>
    <source>
        <tissue evidence="3">Leaf</tissue>
    </source>
</reference>
<accession>A0A822ZNE9</accession>
<evidence type="ECO:0000259" key="2">
    <source>
        <dbReference type="PROSITE" id="PS50053"/>
    </source>
</evidence>
<keyword evidence="1" id="KW-1017">Isopeptide bond</keyword>
<dbReference type="InterPro" id="IPR000626">
    <property type="entry name" value="Ubiquitin-like_dom"/>
</dbReference>
<protein>
    <recommendedName>
        <fullName evidence="2">Ubiquitin-like domain-containing protein</fullName>
    </recommendedName>
</protein>
<dbReference type="PANTHER" id="PTHR10666">
    <property type="entry name" value="UBIQUITIN"/>
    <property type="match status" value="1"/>
</dbReference>
<sequence>MKDMIQDKLGIPSLMQKLKYENELPEDGKTVAEYRIQGTIYLILNLRGGGNSSGPNSGGMQIFVRRQNGGGRPDTIIPMEVKGSDTIQKVMSNVKTSAGIHPKDKSFYLEFNGKRLTNPNRTLSECNICDGATLHLTRIRIGSSSSIPPSGRN</sequence>
<dbReference type="InterPro" id="IPR050158">
    <property type="entry name" value="Ubiquitin_ubiquitin-like"/>
</dbReference>
<gene>
    <name evidence="3" type="ORF">HUJ06_004533</name>
</gene>
<feature type="domain" description="Ubiquitin-like" evidence="2">
    <location>
        <begin position="1"/>
        <end position="51"/>
    </location>
</feature>